<sequence>MLAVSTLTTFISYILTFVSVLFYNKNALREVQLKSNLYVLLSIVLHVVSWPFVIALAALTDSGNPVHGFAIACSIVLGCSLVVNVSAMWLNQSYIHLFNHNLITVSFGLAIVTCVLGKYHLHYTGQQEPSTEDYLSERDHTDIKNAPEWLTWFMIVVIVLLFISWLLSFMVIQTIKRKDDPSVELEMNITNDGDSNNYGEGDLEQFKHNFDMFNHNNYSDQSDHGSNNHMTPADATKLRPVTNIVDGRIRYERDVV</sequence>
<keyword evidence="2" id="KW-1185">Reference proteome</keyword>
<dbReference type="EMBL" id="BSXS01002586">
    <property type="protein sequence ID" value="GME79409.1"/>
    <property type="molecule type" value="Genomic_DNA"/>
</dbReference>
<evidence type="ECO:0000313" key="1">
    <source>
        <dbReference type="EMBL" id="GME79409.1"/>
    </source>
</evidence>
<dbReference type="Proteomes" id="UP001165064">
    <property type="component" value="Unassembled WGS sequence"/>
</dbReference>
<name>A0ACB5T1P9_AMBMO</name>
<accession>A0ACB5T1P9</accession>
<comment type="caution">
    <text evidence="1">The sequence shown here is derived from an EMBL/GenBank/DDBJ whole genome shotgun (WGS) entry which is preliminary data.</text>
</comment>
<proteinExistence type="predicted"/>
<evidence type="ECO:0000313" key="2">
    <source>
        <dbReference type="Proteomes" id="UP001165064"/>
    </source>
</evidence>
<gene>
    <name evidence="1" type="ORF">Amon02_000393500</name>
</gene>
<organism evidence="1 2">
    <name type="scientific">Ambrosiozyma monospora</name>
    <name type="common">Yeast</name>
    <name type="synonym">Endomycopsis monosporus</name>
    <dbReference type="NCBI Taxonomy" id="43982"/>
    <lineage>
        <taxon>Eukaryota</taxon>
        <taxon>Fungi</taxon>
        <taxon>Dikarya</taxon>
        <taxon>Ascomycota</taxon>
        <taxon>Saccharomycotina</taxon>
        <taxon>Pichiomycetes</taxon>
        <taxon>Pichiales</taxon>
        <taxon>Pichiaceae</taxon>
        <taxon>Ambrosiozyma</taxon>
    </lineage>
</organism>
<reference evidence="1" key="1">
    <citation type="submission" date="2023-04" db="EMBL/GenBank/DDBJ databases">
        <title>Ambrosiozyma monospora NBRC 10751.</title>
        <authorList>
            <person name="Ichikawa N."/>
            <person name="Sato H."/>
            <person name="Tonouchi N."/>
        </authorList>
    </citation>
    <scope>NUCLEOTIDE SEQUENCE</scope>
    <source>
        <strain evidence="1">NBRC 10751</strain>
    </source>
</reference>
<protein>
    <submittedName>
        <fullName evidence="1">Unnamed protein product</fullName>
    </submittedName>
</protein>